<comment type="similarity">
    <text evidence="2 7">Belongs to the EMP24/GP25L family.</text>
</comment>
<evidence type="ECO:0000256" key="9">
    <source>
        <dbReference type="SAM" id="Phobius"/>
    </source>
</evidence>
<dbReference type="Pfam" id="PF01105">
    <property type="entry name" value="EMP24_GP25L"/>
    <property type="match status" value="1"/>
</dbReference>
<dbReference type="InterPro" id="IPR015720">
    <property type="entry name" value="Emp24-like"/>
</dbReference>
<feature type="chain" id="PRO_5012665485" description="GOLD domain-containing protein" evidence="10">
    <location>
        <begin position="31"/>
        <end position="246"/>
    </location>
</feature>
<dbReference type="Proteomes" id="UP000218209">
    <property type="component" value="Unassembled WGS sequence"/>
</dbReference>
<evidence type="ECO:0000256" key="1">
    <source>
        <dbReference type="ARBA" id="ARBA00004479"/>
    </source>
</evidence>
<keyword evidence="13" id="KW-1185">Reference proteome</keyword>
<dbReference type="AlphaFoldDB" id="A0A1X6NTR7"/>
<feature type="domain" description="GOLD" evidence="11">
    <location>
        <begin position="40"/>
        <end position="153"/>
    </location>
</feature>
<keyword evidence="4 10" id="KW-0732">Signal</keyword>
<reference evidence="12 13" key="1">
    <citation type="submission" date="2017-03" db="EMBL/GenBank/DDBJ databases">
        <title>WGS assembly of Porphyra umbilicalis.</title>
        <authorList>
            <person name="Brawley S.H."/>
            <person name="Blouin N.A."/>
            <person name="Ficko-Blean E."/>
            <person name="Wheeler G.L."/>
            <person name="Lohr M."/>
            <person name="Goodson H.V."/>
            <person name="Jenkins J.W."/>
            <person name="Blaby-Haas C.E."/>
            <person name="Helliwell K.E."/>
            <person name="Chan C."/>
            <person name="Marriage T."/>
            <person name="Bhattacharya D."/>
            <person name="Klein A.S."/>
            <person name="Badis Y."/>
            <person name="Brodie J."/>
            <person name="Cao Y."/>
            <person name="Collen J."/>
            <person name="Dittami S.M."/>
            <person name="Gachon C.M."/>
            <person name="Green B.R."/>
            <person name="Karpowicz S."/>
            <person name="Kim J.W."/>
            <person name="Kudahl U."/>
            <person name="Lin S."/>
            <person name="Michel G."/>
            <person name="Mittag M."/>
            <person name="Olson B.J."/>
            <person name="Pangilinan J."/>
            <person name="Peng Y."/>
            <person name="Qiu H."/>
            <person name="Shu S."/>
            <person name="Singer J.T."/>
            <person name="Smith A.G."/>
            <person name="Sprecher B.N."/>
            <person name="Wagner V."/>
            <person name="Wang W."/>
            <person name="Wang Z.-Y."/>
            <person name="Yan J."/>
            <person name="Yarish C."/>
            <person name="Zoeuner-Riek S."/>
            <person name="Zhuang Y."/>
            <person name="Zou Y."/>
            <person name="Lindquist E.A."/>
            <person name="Grimwood J."/>
            <person name="Barry K."/>
            <person name="Rokhsar D.S."/>
            <person name="Schmutz J."/>
            <person name="Stiller J.W."/>
            <person name="Grossman A.R."/>
            <person name="Prochnik S.E."/>
        </authorList>
    </citation>
    <scope>NUCLEOTIDE SEQUENCE [LARGE SCALE GENOMIC DNA]</scope>
    <source>
        <strain evidence="12">4086291</strain>
    </source>
</reference>
<dbReference type="PROSITE" id="PS50866">
    <property type="entry name" value="GOLD"/>
    <property type="match status" value="1"/>
</dbReference>
<name>A0A1X6NTR7_PORUM</name>
<keyword evidence="6 9" id="KW-0472">Membrane</keyword>
<evidence type="ECO:0000256" key="2">
    <source>
        <dbReference type="ARBA" id="ARBA00007104"/>
    </source>
</evidence>
<evidence type="ECO:0000256" key="7">
    <source>
        <dbReference type="RuleBase" id="RU003827"/>
    </source>
</evidence>
<evidence type="ECO:0000256" key="8">
    <source>
        <dbReference type="SAM" id="MobiDB-lite"/>
    </source>
</evidence>
<feature type="region of interest" description="Disordered" evidence="8">
    <location>
        <begin position="90"/>
        <end position="118"/>
    </location>
</feature>
<dbReference type="SMART" id="SM01190">
    <property type="entry name" value="EMP24_GP25L"/>
    <property type="match status" value="1"/>
</dbReference>
<dbReference type="EMBL" id="KV919092">
    <property type="protein sequence ID" value="OSX72019.1"/>
    <property type="molecule type" value="Genomic_DNA"/>
</dbReference>
<evidence type="ECO:0000313" key="13">
    <source>
        <dbReference type="Proteomes" id="UP000218209"/>
    </source>
</evidence>
<keyword evidence="5 9" id="KW-1133">Transmembrane helix</keyword>
<dbReference type="GO" id="GO:0016020">
    <property type="term" value="C:membrane"/>
    <property type="evidence" value="ECO:0007669"/>
    <property type="project" value="UniProtKB-SubCell"/>
</dbReference>
<evidence type="ECO:0000256" key="5">
    <source>
        <dbReference type="ARBA" id="ARBA00022989"/>
    </source>
</evidence>
<protein>
    <recommendedName>
        <fullName evidence="11">GOLD domain-containing protein</fullName>
    </recommendedName>
</protein>
<evidence type="ECO:0000256" key="3">
    <source>
        <dbReference type="ARBA" id="ARBA00022692"/>
    </source>
</evidence>
<evidence type="ECO:0000259" key="11">
    <source>
        <dbReference type="PROSITE" id="PS50866"/>
    </source>
</evidence>
<evidence type="ECO:0000256" key="6">
    <source>
        <dbReference type="ARBA" id="ARBA00023136"/>
    </source>
</evidence>
<dbReference type="PANTHER" id="PTHR22811">
    <property type="entry name" value="TRANSMEMBRANE EMP24 DOMAIN-CONTAINING PROTEIN"/>
    <property type="match status" value="1"/>
</dbReference>
<keyword evidence="3 7" id="KW-0812">Transmembrane</keyword>
<evidence type="ECO:0000256" key="4">
    <source>
        <dbReference type="ARBA" id="ARBA00022729"/>
    </source>
</evidence>
<dbReference type="InterPro" id="IPR009038">
    <property type="entry name" value="GOLD_dom"/>
</dbReference>
<feature type="compositionally biased region" description="Acidic residues" evidence="8">
    <location>
        <begin position="109"/>
        <end position="118"/>
    </location>
</feature>
<proteinExistence type="inferred from homology"/>
<gene>
    <name evidence="12" type="ORF">BU14_0482s0014</name>
</gene>
<feature type="compositionally biased region" description="Basic and acidic residues" evidence="8">
    <location>
        <begin position="97"/>
        <end position="108"/>
    </location>
</feature>
<evidence type="ECO:0000256" key="10">
    <source>
        <dbReference type="SAM" id="SignalP"/>
    </source>
</evidence>
<accession>A0A1X6NTR7</accession>
<dbReference type="OrthoDB" id="3427at2759"/>
<organism evidence="12 13">
    <name type="scientific">Porphyra umbilicalis</name>
    <name type="common">Purple laver</name>
    <name type="synonym">Red alga</name>
    <dbReference type="NCBI Taxonomy" id="2786"/>
    <lineage>
        <taxon>Eukaryota</taxon>
        <taxon>Rhodophyta</taxon>
        <taxon>Bangiophyceae</taxon>
        <taxon>Bangiales</taxon>
        <taxon>Bangiaceae</taxon>
        <taxon>Porphyra</taxon>
    </lineage>
</organism>
<evidence type="ECO:0000313" key="12">
    <source>
        <dbReference type="EMBL" id="OSX72019.1"/>
    </source>
</evidence>
<sequence>MGFARTAPAVAVAAVAAALVLLVTAPPATAVHFYLLPGQRRCFTEDLPLNTLIKGEASISTGTGYMELDVWVITKNGRVLFHRRKTHHGKFSFTTPEHPDVDHSRPREEDEDDEDNLYGSEEDNYQVCIEHQDHPDAIHDHGTKRLVSFRLDHDGSYDPTGGRSTAAKGKDVDGVVRALEDMHHTLLSMKNQLDTLHWREKRLAKANEGTNERVAWYSSVGFLVLLATGAYQSFYMKRYLKSKKIL</sequence>
<feature type="transmembrane region" description="Helical" evidence="9">
    <location>
        <begin position="214"/>
        <end position="234"/>
    </location>
</feature>
<comment type="subcellular location">
    <subcellularLocation>
        <location evidence="1 7">Membrane</location>
        <topology evidence="1 7">Single-pass type I membrane protein</topology>
    </subcellularLocation>
</comment>
<feature type="signal peptide" evidence="10">
    <location>
        <begin position="1"/>
        <end position="30"/>
    </location>
</feature>